<evidence type="ECO:0000313" key="12">
    <source>
        <dbReference type="EMBL" id="ODV82991.1"/>
    </source>
</evidence>
<feature type="transmembrane region" description="Helical" evidence="10">
    <location>
        <begin position="179"/>
        <end position="200"/>
    </location>
</feature>
<feature type="transmembrane region" description="Helical" evidence="10">
    <location>
        <begin position="112"/>
        <end position="131"/>
    </location>
</feature>
<dbReference type="PANTHER" id="PTHR31646">
    <property type="entry name" value="ALPHA-1,2-MANNOSYLTRANSFERASE MNN2"/>
    <property type="match status" value="1"/>
</dbReference>
<evidence type="ECO:0000256" key="7">
    <source>
        <dbReference type="ARBA" id="ARBA00022989"/>
    </source>
</evidence>
<dbReference type="EMBL" id="KV453870">
    <property type="protein sequence ID" value="ODV82991.1"/>
    <property type="molecule type" value="Genomic_DNA"/>
</dbReference>
<keyword evidence="4" id="KW-0808">Transferase</keyword>
<feature type="transmembrane region" description="Helical" evidence="10">
    <location>
        <begin position="71"/>
        <end position="92"/>
    </location>
</feature>
<feature type="domain" description="CWH43-like N-terminal" evidence="11">
    <location>
        <begin position="16"/>
        <end position="238"/>
    </location>
</feature>
<dbReference type="GO" id="GO:0000026">
    <property type="term" value="F:alpha-1,2-mannosyltransferase activity"/>
    <property type="evidence" value="ECO:0007669"/>
    <property type="project" value="TreeGrafter"/>
</dbReference>
<dbReference type="Proteomes" id="UP000094801">
    <property type="component" value="Unassembled WGS sequence"/>
</dbReference>
<evidence type="ECO:0000256" key="3">
    <source>
        <dbReference type="ARBA" id="ARBA00009105"/>
    </source>
</evidence>
<dbReference type="STRING" id="983967.A0A1E4SU33"/>
<dbReference type="GO" id="GO:0046354">
    <property type="term" value="P:mannan biosynthetic process"/>
    <property type="evidence" value="ECO:0007669"/>
    <property type="project" value="TreeGrafter"/>
</dbReference>
<dbReference type="AlphaFoldDB" id="A0A1E4SU33"/>
<evidence type="ECO:0000256" key="1">
    <source>
        <dbReference type="ARBA" id="ARBA00004323"/>
    </source>
</evidence>
<comment type="subcellular location">
    <subcellularLocation>
        <location evidence="1">Golgi apparatus membrane</location>
        <topology evidence="1">Single-pass type II membrane protein</topology>
    </subcellularLocation>
</comment>
<evidence type="ECO:0000256" key="6">
    <source>
        <dbReference type="ARBA" id="ARBA00022968"/>
    </source>
</evidence>
<feature type="transmembrane region" description="Helical" evidence="10">
    <location>
        <begin position="212"/>
        <end position="235"/>
    </location>
</feature>
<feature type="transmembrane region" description="Helical" evidence="10">
    <location>
        <begin position="15"/>
        <end position="38"/>
    </location>
</feature>
<keyword evidence="6" id="KW-0735">Signal-anchor</keyword>
<keyword evidence="13" id="KW-1185">Reference proteome</keyword>
<keyword evidence="5 10" id="KW-0812">Transmembrane</keyword>
<evidence type="ECO:0000256" key="9">
    <source>
        <dbReference type="ARBA" id="ARBA00023136"/>
    </source>
</evidence>
<evidence type="ECO:0000256" key="10">
    <source>
        <dbReference type="SAM" id="Phobius"/>
    </source>
</evidence>
<feature type="transmembrane region" description="Helical" evidence="10">
    <location>
        <begin position="143"/>
        <end position="167"/>
    </location>
</feature>
<organism evidence="12 13">
    <name type="scientific">[Candida] arabinofermentans NRRL YB-2248</name>
    <dbReference type="NCBI Taxonomy" id="983967"/>
    <lineage>
        <taxon>Eukaryota</taxon>
        <taxon>Fungi</taxon>
        <taxon>Dikarya</taxon>
        <taxon>Ascomycota</taxon>
        <taxon>Saccharomycotina</taxon>
        <taxon>Pichiomycetes</taxon>
        <taxon>Pichiales</taxon>
        <taxon>Pichiaceae</taxon>
        <taxon>Ogataea</taxon>
        <taxon>Ogataea/Candida clade</taxon>
    </lineage>
</organism>
<dbReference type="Pfam" id="PF11051">
    <property type="entry name" value="Mannosyl_trans3"/>
    <property type="match status" value="1"/>
</dbReference>
<name>A0A1E4SU33_9ASCO</name>
<evidence type="ECO:0000313" key="13">
    <source>
        <dbReference type="Proteomes" id="UP000094801"/>
    </source>
</evidence>
<dbReference type="Pfam" id="PF10277">
    <property type="entry name" value="Frag1"/>
    <property type="match status" value="1"/>
</dbReference>
<keyword evidence="9 10" id="KW-0472">Membrane</keyword>
<feature type="transmembrane region" description="Helical" evidence="10">
    <location>
        <begin position="266"/>
        <end position="284"/>
    </location>
</feature>
<comment type="pathway">
    <text evidence="2">Protein modification; protein glycosylation.</text>
</comment>
<accession>A0A1E4SU33</accession>
<dbReference type="InterPro" id="IPR029044">
    <property type="entry name" value="Nucleotide-diphossugar_trans"/>
</dbReference>
<reference evidence="13" key="1">
    <citation type="submission" date="2016-04" db="EMBL/GenBank/DDBJ databases">
        <title>Comparative genomics of biotechnologically important yeasts.</title>
        <authorList>
            <consortium name="DOE Joint Genome Institute"/>
            <person name="Riley R."/>
            <person name="Haridas S."/>
            <person name="Wolfe K.H."/>
            <person name="Lopes M.R."/>
            <person name="Hittinger C.T."/>
            <person name="Goker M."/>
            <person name="Salamov A."/>
            <person name="Wisecaver J."/>
            <person name="Long T.M."/>
            <person name="Aerts A.L."/>
            <person name="Barry K."/>
            <person name="Choi C."/>
            <person name="Clum A."/>
            <person name="Coughlan A.Y."/>
            <person name="Deshpande S."/>
            <person name="Douglass A.P."/>
            <person name="Hanson S.J."/>
            <person name="Klenk H.-P."/>
            <person name="Labutti K."/>
            <person name="Lapidus A."/>
            <person name="Lindquist E."/>
            <person name="Lipzen A."/>
            <person name="Meier-Kolthoff J.P."/>
            <person name="Ohm R.A."/>
            <person name="Otillar R.P."/>
            <person name="Pangilinan J."/>
            <person name="Peng Y."/>
            <person name="Rokas A."/>
            <person name="Rosa C.A."/>
            <person name="Scheuner C."/>
            <person name="Sibirny A.A."/>
            <person name="Slot J.C."/>
            <person name="Stielow J.B."/>
            <person name="Sun H."/>
            <person name="Kurtzman C.P."/>
            <person name="Blackwell M."/>
            <person name="Grigoriev I.V."/>
            <person name="Jeffries T.W."/>
        </authorList>
    </citation>
    <scope>NUCLEOTIDE SEQUENCE [LARGE SCALE GENOMIC DNA]</scope>
    <source>
        <strain evidence="13">NRRL YB-2248</strain>
    </source>
</reference>
<evidence type="ECO:0000256" key="8">
    <source>
        <dbReference type="ARBA" id="ARBA00023034"/>
    </source>
</evidence>
<keyword evidence="8" id="KW-0333">Golgi apparatus</keyword>
<dbReference type="GO" id="GO:0000139">
    <property type="term" value="C:Golgi membrane"/>
    <property type="evidence" value="ECO:0007669"/>
    <property type="project" value="UniProtKB-SubCell"/>
</dbReference>
<gene>
    <name evidence="12" type="ORF">CANARDRAFT_19955</name>
</gene>
<sequence>MKFGNVRIPNIPPRWSFLLPLLSASLWWAMLIAMLVCWIVQGRPLYQSDHYYMIHTIVYLSYVGATNLQPLFIVGTVMMGIFFVWTMMQEFYLRSNNKQFLLISFENRTRNLHIAIIIFSIISSCSIILVACLKDTKFDTAHLTFVGVFIISDLILVSLNISLYFIYNKYYKKSWFFRSALLKLIWLIIAIGLAIGYVVLMELSNGSNDKRWGYSGILEWSLCFWFGLLFFFFAFDLSLNKNLKDDVVNVNIGLTMFDSINHKKHYPKYIIILCSILFIQFIILQVQSIDSVKEIDNEQFLRQNKVGDNEANILPPTTNTNTNTNTNANTITEKKPFKYSLINELFEILIETKPQILPLKKYKNDIKAKQKFATDDDFYFSESYLSSLLDINDDDIIELKSKHELFIKSISNLNMEIFGDEKIQEIKGDGIVIVGGGKFTWLALLNIHQLRSTGCTLPVEVFLPIEVDYEPEFCNEILPKLNAKCTLGFKSLPMKEYTNKLDIGGFQYKILAILISSFENVLLLDSDNVVKKNPINLFNWQKFKNLGLIIWPDCWSRTTNPAFYKIADIIVGSKPIRGIFKDNLDKDEWNYHDLQGTLPNPSSESGMILVNKISQVDTLLLSLYYNIYGPDYYYPLITQGGAGEGDKDTFIAAAYALSQPVYQVEKTMSFIGIHNSNGFHSKALGQWDPIDDDSLLFIHMSYPKLYPDQLNGEIIYESGEHHILYSGGDVNKLYSFDLRMWELITQLLCVDFKDNEIDNLSSVKLNDVDKLSGLKLNYINELDIDLLCDDIHLPHLKYLRNLEAKEQ</sequence>
<evidence type="ECO:0000256" key="2">
    <source>
        <dbReference type="ARBA" id="ARBA00004922"/>
    </source>
</evidence>
<dbReference type="InterPro" id="IPR019402">
    <property type="entry name" value="CWH43_N"/>
</dbReference>
<dbReference type="SUPFAM" id="SSF53448">
    <property type="entry name" value="Nucleotide-diphospho-sugar transferases"/>
    <property type="match status" value="1"/>
</dbReference>
<protein>
    <recommendedName>
        <fullName evidence="11">CWH43-like N-terminal domain-containing protein</fullName>
    </recommendedName>
</protein>
<dbReference type="OrthoDB" id="430354at2759"/>
<evidence type="ECO:0000256" key="4">
    <source>
        <dbReference type="ARBA" id="ARBA00022679"/>
    </source>
</evidence>
<keyword evidence="7 10" id="KW-1133">Transmembrane helix</keyword>
<dbReference type="PANTHER" id="PTHR31646:SF1">
    <property type="entry name" value="ALPHA-1,2-MANNOSYLTRANSFERASE MNN2"/>
    <property type="match status" value="1"/>
</dbReference>
<proteinExistence type="inferred from homology"/>
<dbReference type="InterPro" id="IPR022751">
    <property type="entry name" value="Alpha_mannosyltransferase"/>
</dbReference>
<evidence type="ECO:0000259" key="11">
    <source>
        <dbReference type="Pfam" id="PF10277"/>
    </source>
</evidence>
<comment type="similarity">
    <text evidence="3">Belongs to the MNN1/MNT family.</text>
</comment>
<evidence type="ECO:0000256" key="5">
    <source>
        <dbReference type="ARBA" id="ARBA00022692"/>
    </source>
</evidence>